<dbReference type="OMA" id="RYNEDEY"/>
<evidence type="ECO:0000256" key="6">
    <source>
        <dbReference type="ARBA" id="ARBA00023157"/>
    </source>
</evidence>
<dbReference type="InterPro" id="IPR025660">
    <property type="entry name" value="Pept_his_AS"/>
</dbReference>
<accession>A0A336LBY5</accession>
<evidence type="ECO:0000313" key="11">
    <source>
        <dbReference type="EMBL" id="SSX15318.1"/>
    </source>
</evidence>
<evidence type="ECO:0000256" key="1">
    <source>
        <dbReference type="ARBA" id="ARBA00008455"/>
    </source>
</evidence>
<dbReference type="InterPro" id="IPR025661">
    <property type="entry name" value="Pept_asp_AS"/>
</dbReference>
<keyword evidence="3" id="KW-0378">Hydrolase</keyword>
<dbReference type="PROSITE" id="PS00139">
    <property type="entry name" value="THIOL_PROTEASE_CYS"/>
    <property type="match status" value="1"/>
</dbReference>
<evidence type="ECO:0000256" key="4">
    <source>
        <dbReference type="ARBA" id="ARBA00022807"/>
    </source>
</evidence>
<reference evidence="11" key="1">
    <citation type="submission" date="2018-04" db="EMBL/GenBank/DDBJ databases">
        <authorList>
            <person name="Go L.Y."/>
            <person name="Mitchell J.A."/>
        </authorList>
    </citation>
    <scope>NUCLEOTIDE SEQUENCE</scope>
    <source>
        <tissue evidence="11">Whole organism</tissue>
    </source>
</reference>
<proteinExistence type="inferred from homology"/>
<dbReference type="InterPro" id="IPR013128">
    <property type="entry name" value="Peptidase_C1A"/>
</dbReference>
<evidence type="ECO:0000256" key="8">
    <source>
        <dbReference type="SAM" id="SignalP"/>
    </source>
</evidence>
<dbReference type="SMART" id="SM00645">
    <property type="entry name" value="Pept_C1"/>
    <property type="match status" value="1"/>
</dbReference>
<evidence type="ECO:0000256" key="3">
    <source>
        <dbReference type="ARBA" id="ARBA00022801"/>
    </source>
</evidence>
<dbReference type="VEuPathDB" id="VectorBase:CSON008394"/>
<evidence type="ECO:0000259" key="9">
    <source>
        <dbReference type="SMART" id="SM00645"/>
    </source>
</evidence>
<evidence type="ECO:0000256" key="2">
    <source>
        <dbReference type="ARBA" id="ARBA00022670"/>
    </source>
</evidence>
<dbReference type="SMART" id="SM00848">
    <property type="entry name" value="Inhibitor_I29"/>
    <property type="match status" value="1"/>
</dbReference>
<dbReference type="AlphaFoldDB" id="A0A336LBY5"/>
<gene>
    <name evidence="11" type="primary">CSON008394</name>
</gene>
<protein>
    <submittedName>
        <fullName evidence="11">CSON008394 protein</fullName>
    </submittedName>
</protein>
<dbReference type="InterPro" id="IPR000169">
    <property type="entry name" value="Pept_cys_AS"/>
</dbReference>
<keyword evidence="5" id="KW-0865">Zymogen</keyword>
<feature type="compositionally biased region" description="Acidic residues" evidence="7">
    <location>
        <begin position="44"/>
        <end position="57"/>
    </location>
</feature>
<dbReference type="EMBL" id="UFQS01003176">
    <property type="protein sequence ID" value="SSX15318.1"/>
    <property type="molecule type" value="Genomic_DNA"/>
</dbReference>
<dbReference type="InterPro" id="IPR000668">
    <property type="entry name" value="Peptidase_C1A_C"/>
</dbReference>
<reference evidence="12" key="2">
    <citation type="submission" date="2018-07" db="EMBL/GenBank/DDBJ databases">
        <authorList>
            <person name="Quirk P.G."/>
            <person name="Krulwich T.A."/>
        </authorList>
    </citation>
    <scope>NUCLEOTIDE SEQUENCE</scope>
</reference>
<dbReference type="GO" id="GO:0006508">
    <property type="term" value="P:proteolysis"/>
    <property type="evidence" value="ECO:0007669"/>
    <property type="project" value="UniProtKB-KW"/>
</dbReference>
<dbReference type="PROSITE" id="PS00640">
    <property type="entry name" value="THIOL_PROTEASE_ASN"/>
    <property type="match status" value="1"/>
</dbReference>
<name>A0A336LBY5_CULSO</name>
<feature type="region of interest" description="Disordered" evidence="7">
    <location>
        <begin position="22"/>
        <end position="97"/>
    </location>
</feature>
<dbReference type="PANTHER" id="PTHR12411">
    <property type="entry name" value="CYSTEINE PROTEASE FAMILY C1-RELATED"/>
    <property type="match status" value="1"/>
</dbReference>
<evidence type="ECO:0000256" key="7">
    <source>
        <dbReference type="SAM" id="MobiDB-lite"/>
    </source>
</evidence>
<feature type="chain" id="PRO_5036062186" evidence="8">
    <location>
        <begin position="18"/>
        <end position="426"/>
    </location>
</feature>
<dbReference type="InterPro" id="IPR038765">
    <property type="entry name" value="Papain-like_cys_pep_sf"/>
</dbReference>
<evidence type="ECO:0000256" key="5">
    <source>
        <dbReference type="ARBA" id="ARBA00023145"/>
    </source>
</evidence>
<feature type="domain" description="Cathepsin propeptide inhibitor" evidence="10">
    <location>
        <begin position="102"/>
        <end position="160"/>
    </location>
</feature>
<dbReference type="Gene3D" id="3.90.70.10">
    <property type="entry name" value="Cysteine proteinases"/>
    <property type="match status" value="1"/>
</dbReference>
<keyword evidence="6" id="KW-1015">Disulfide bond</keyword>
<dbReference type="InterPro" id="IPR013201">
    <property type="entry name" value="Prot_inhib_I29"/>
</dbReference>
<evidence type="ECO:0000259" key="10">
    <source>
        <dbReference type="SMART" id="SM00848"/>
    </source>
</evidence>
<dbReference type="InterPro" id="IPR039417">
    <property type="entry name" value="Peptidase_C1A_papain-like"/>
</dbReference>
<dbReference type="PRINTS" id="PR00705">
    <property type="entry name" value="PAPAIN"/>
</dbReference>
<feature type="signal peptide" evidence="8">
    <location>
        <begin position="1"/>
        <end position="17"/>
    </location>
</feature>
<dbReference type="PROSITE" id="PS00639">
    <property type="entry name" value="THIOL_PROTEASE_HIS"/>
    <property type="match status" value="1"/>
</dbReference>
<feature type="compositionally biased region" description="Basic residues" evidence="7">
    <location>
        <begin position="69"/>
        <end position="83"/>
    </location>
</feature>
<organism evidence="11">
    <name type="scientific">Culicoides sonorensis</name>
    <name type="common">Biting midge</name>
    <dbReference type="NCBI Taxonomy" id="179676"/>
    <lineage>
        <taxon>Eukaryota</taxon>
        <taxon>Metazoa</taxon>
        <taxon>Ecdysozoa</taxon>
        <taxon>Arthropoda</taxon>
        <taxon>Hexapoda</taxon>
        <taxon>Insecta</taxon>
        <taxon>Pterygota</taxon>
        <taxon>Neoptera</taxon>
        <taxon>Endopterygota</taxon>
        <taxon>Diptera</taxon>
        <taxon>Nematocera</taxon>
        <taxon>Chironomoidea</taxon>
        <taxon>Ceratopogonidae</taxon>
        <taxon>Ceratopogoninae</taxon>
        <taxon>Culicoides</taxon>
        <taxon>Monoculicoides</taxon>
    </lineage>
</organism>
<keyword evidence="2" id="KW-0645">Protease</keyword>
<feature type="domain" description="Peptidase C1A papain C-terminal" evidence="9">
    <location>
        <begin position="188"/>
        <end position="407"/>
    </location>
</feature>
<comment type="similarity">
    <text evidence="1">Belongs to the peptidase C1 family.</text>
</comment>
<dbReference type="EMBL" id="UFQT01003176">
    <property type="protein sequence ID" value="SSX34692.1"/>
    <property type="molecule type" value="Genomic_DNA"/>
</dbReference>
<sequence>MKTFIILLAVFVLCTIAWTPESSSEESSSSEEEEIAPIQVTTENQDEVLSESDESDVSDSSSEEVIHFRSGRSRNQRRPKNSKNVRGERKNPYQRADNDTRWEKYKIQFNLKFSSAAKEAKAKRRFIKNRMKVIKHKDDNKNSTIDLEVNQFATMSSKEFRSKMMGLTPETRPEVRSYFSEDITRQSVPDSFDARTIPGAVSLVRAQGDCGGCWAFSTVATLETIFFMKYKKTYKLSEKHLIDCDGFNDGCDGGTMDAAFNYIRGYEGINARKMYPYQEFRSRCVAQKSYNRPIFITEIKGFPKPQKEKPEVVEEMMKVATATYGAVAVGIDAEYMQFYGGGVYTGPCTPGINHGVTIVGYGTCEKTGLPYWIIKNSWGPEWGEAGFLRLYRGNNTCGVGQMASVPIIADDIDLTRVPTDDQVDAS</sequence>
<dbReference type="FunFam" id="3.90.70.10:FF:000332">
    <property type="entry name" value="Cathepsin L1"/>
    <property type="match status" value="1"/>
</dbReference>
<keyword evidence="8" id="KW-0732">Signal</keyword>
<dbReference type="SUPFAM" id="SSF54001">
    <property type="entry name" value="Cysteine proteinases"/>
    <property type="match status" value="1"/>
</dbReference>
<dbReference type="GO" id="GO:0008234">
    <property type="term" value="F:cysteine-type peptidase activity"/>
    <property type="evidence" value="ECO:0007669"/>
    <property type="project" value="UniProtKB-KW"/>
</dbReference>
<dbReference type="Pfam" id="PF00112">
    <property type="entry name" value="Peptidase_C1"/>
    <property type="match status" value="1"/>
</dbReference>
<dbReference type="Pfam" id="PF08246">
    <property type="entry name" value="Inhibitor_I29"/>
    <property type="match status" value="1"/>
</dbReference>
<evidence type="ECO:0000313" key="12">
    <source>
        <dbReference type="EMBL" id="SSX34692.1"/>
    </source>
</evidence>
<dbReference type="CDD" id="cd02248">
    <property type="entry name" value="Peptidase_C1A"/>
    <property type="match status" value="1"/>
</dbReference>
<feature type="compositionally biased region" description="Basic and acidic residues" evidence="7">
    <location>
        <begin position="85"/>
        <end position="97"/>
    </location>
</feature>
<keyword evidence="4" id="KW-0788">Thiol protease</keyword>